<feature type="region of interest" description="Disordered" evidence="1">
    <location>
        <begin position="130"/>
        <end position="181"/>
    </location>
</feature>
<dbReference type="EMBL" id="AACS02000002">
    <property type="protein sequence ID" value="EAU88193.2"/>
    <property type="molecule type" value="Genomic_DNA"/>
</dbReference>
<dbReference type="InterPro" id="IPR011053">
    <property type="entry name" value="Single_hybrid_motif"/>
</dbReference>
<dbReference type="GO" id="GO:0006086">
    <property type="term" value="P:pyruvate decarboxylation to acetyl-CoA"/>
    <property type="evidence" value="ECO:0007669"/>
    <property type="project" value="InterPro"/>
</dbReference>
<dbReference type="KEGG" id="cci:CC1G_03865"/>
<dbReference type="GO" id="GO:0004742">
    <property type="term" value="F:dihydrolipoyllysine-residue acetyltransferase activity"/>
    <property type="evidence" value="ECO:0007669"/>
    <property type="project" value="TreeGrafter"/>
</dbReference>
<dbReference type="AlphaFoldDB" id="A8NH08"/>
<sequence>MSSLVLSNLAAQTRVVHAQTRIQHHFRRRWVHNSLKKQAIMMPALSPFATEGTVTKWKIKEGEKFAPGDVLLQIENETGVCDVEACSPGIMGKILTPDGTDHVPVEAIIAIVARDAAELASIQAQALAPTPPPFVSTPPPPSASLSSASLFNSTASPSTTTAGGSSPRHPEFKLPAMMSPRTPRTPSLFEKHAMGYGQRSAHIGGPRGVPPSTPMSATGATPLRLDIPPPCPSPKGTAGLNSAWKTPVSATYSSPLPRSGAAPAAEDTSAVQMDGAALRRMIVANLAANRGNSEVEQLVWGT</sequence>
<protein>
    <recommendedName>
        <fullName evidence="2">Lipoyl-binding domain-containing protein</fullName>
    </recommendedName>
</protein>
<dbReference type="VEuPathDB" id="FungiDB:CC1G_03865"/>
<dbReference type="Proteomes" id="UP000001861">
    <property type="component" value="Unassembled WGS sequence"/>
</dbReference>
<feature type="compositionally biased region" description="Low complexity" evidence="1">
    <location>
        <begin position="143"/>
        <end position="167"/>
    </location>
</feature>
<evidence type="ECO:0000313" key="3">
    <source>
        <dbReference type="EMBL" id="EAU88193.2"/>
    </source>
</evidence>
<dbReference type="OMA" id="ATITRWM"/>
<keyword evidence="4" id="KW-1185">Reference proteome</keyword>
<proteinExistence type="predicted"/>
<dbReference type="Gene3D" id="2.40.50.100">
    <property type="match status" value="1"/>
</dbReference>
<organism evidence="3 4">
    <name type="scientific">Coprinopsis cinerea (strain Okayama-7 / 130 / ATCC MYA-4618 / FGSC 9003)</name>
    <name type="common">Inky cap fungus</name>
    <name type="synonym">Hormographiella aspergillata</name>
    <dbReference type="NCBI Taxonomy" id="240176"/>
    <lineage>
        <taxon>Eukaryota</taxon>
        <taxon>Fungi</taxon>
        <taxon>Dikarya</taxon>
        <taxon>Basidiomycota</taxon>
        <taxon>Agaricomycotina</taxon>
        <taxon>Agaricomycetes</taxon>
        <taxon>Agaricomycetidae</taxon>
        <taxon>Agaricales</taxon>
        <taxon>Agaricineae</taxon>
        <taxon>Psathyrellaceae</taxon>
        <taxon>Coprinopsis</taxon>
    </lineage>
</organism>
<evidence type="ECO:0000313" key="4">
    <source>
        <dbReference type="Proteomes" id="UP000001861"/>
    </source>
</evidence>
<dbReference type="CDD" id="cd06849">
    <property type="entry name" value="lipoyl_domain"/>
    <property type="match status" value="1"/>
</dbReference>
<dbReference type="PANTHER" id="PTHR23151:SF90">
    <property type="entry name" value="DIHYDROLIPOYLLYSINE-RESIDUE ACETYLTRANSFERASE COMPONENT OF PYRUVATE DEHYDROGENASE COMPLEX, MITOCHONDRIAL-RELATED"/>
    <property type="match status" value="1"/>
</dbReference>
<accession>A8NH08</accession>
<dbReference type="PANTHER" id="PTHR23151">
    <property type="entry name" value="DIHYDROLIPOAMIDE ACETYL/SUCCINYL-TRANSFERASE-RELATED"/>
    <property type="match status" value="1"/>
</dbReference>
<evidence type="ECO:0000259" key="2">
    <source>
        <dbReference type="Pfam" id="PF00364"/>
    </source>
</evidence>
<dbReference type="GeneID" id="6010146"/>
<dbReference type="RefSeq" id="XP_001833648.2">
    <property type="nucleotide sequence ID" value="XM_001833596.2"/>
</dbReference>
<dbReference type="InterPro" id="IPR045257">
    <property type="entry name" value="E2/Pdx1"/>
</dbReference>
<dbReference type="SUPFAM" id="SSF51230">
    <property type="entry name" value="Single hybrid motif"/>
    <property type="match status" value="1"/>
</dbReference>
<dbReference type="GO" id="GO:0045254">
    <property type="term" value="C:pyruvate dehydrogenase complex"/>
    <property type="evidence" value="ECO:0007669"/>
    <property type="project" value="InterPro"/>
</dbReference>
<comment type="caution">
    <text evidence="3">The sequence shown here is derived from an EMBL/GenBank/DDBJ whole genome shotgun (WGS) entry which is preliminary data.</text>
</comment>
<reference evidence="3 4" key="1">
    <citation type="journal article" date="2010" name="Proc. Natl. Acad. Sci. U.S.A.">
        <title>Insights into evolution of multicellular fungi from the assembled chromosomes of the mushroom Coprinopsis cinerea (Coprinus cinereus).</title>
        <authorList>
            <person name="Stajich J.E."/>
            <person name="Wilke S.K."/>
            <person name="Ahren D."/>
            <person name="Au C.H."/>
            <person name="Birren B.W."/>
            <person name="Borodovsky M."/>
            <person name="Burns C."/>
            <person name="Canback B."/>
            <person name="Casselton L.A."/>
            <person name="Cheng C.K."/>
            <person name="Deng J."/>
            <person name="Dietrich F.S."/>
            <person name="Fargo D.C."/>
            <person name="Farman M.L."/>
            <person name="Gathman A.C."/>
            <person name="Goldberg J."/>
            <person name="Guigo R."/>
            <person name="Hoegger P.J."/>
            <person name="Hooker J.B."/>
            <person name="Huggins A."/>
            <person name="James T.Y."/>
            <person name="Kamada T."/>
            <person name="Kilaru S."/>
            <person name="Kodira C."/>
            <person name="Kues U."/>
            <person name="Kupfer D."/>
            <person name="Kwan H.S."/>
            <person name="Lomsadze A."/>
            <person name="Li W."/>
            <person name="Lilly W.W."/>
            <person name="Ma L.J."/>
            <person name="Mackey A.J."/>
            <person name="Manning G."/>
            <person name="Martin F."/>
            <person name="Muraguchi H."/>
            <person name="Natvig D.O."/>
            <person name="Palmerini H."/>
            <person name="Ramesh M.A."/>
            <person name="Rehmeyer C.J."/>
            <person name="Roe B.A."/>
            <person name="Shenoy N."/>
            <person name="Stanke M."/>
            <person name="Ter-Hovhannisyan V."/>
            <person name="Tunlid A."/>
            <person name="Velagapudi R."/>
            <person name="Vision T.J."/>
            <person name="Zeng Q."/>
            <person name="Zolan M.E."/>
            <person name="Pukkila P.J."/>
        </authorList>
    </citation>
    <scope>NUCLEOTIDE SEQUENCE [LARGE SCALE GENOMIC DNA]</scope>
    <source>
        <strain evidence="4">Okayama-7 / 130 / ATCC MYA-4618 / FGSC 9003</strain>
    </source>
</reference>
<name>A8NH08_COPC7</name>
<feature type="compositionally biased region" description="Pro residues" evidence="1">
    <location>
        <begin position="130"/>
        <end position="142"/>
    </location>
</feature>
<evidence type="ECO:0000256" key="1">
    <source>
        <dbReference type="SAM" id="MobiDB-lite"/>
    </source>
</evidence>
<dbReference type="STRING" id="240176.A8NH08"/>
<dbReference type="eggNOG" id="KOG0557">
    <property type="taxonomic scope" value="Eukaryota"/>
</dbReference>
<dbReference type="OrthoDB" id="537444at2759"/>
<feature type="domain" description="Lipoyl-binding" evidence="2">
    <location>
        <begin position="40"/>
        <end position="111"/>
    </location>
</feature>
<gene>
    <name evidence="3" type="ORF">CC1G_03865</name>
</gene>
<dbReference type="Pfam" id="PF00364">
    <property type="entry name" value="Biotin_lipoyl"/>
    <property type="match status" value="1"/>
</dbReference>
<dbReference type="InterPro" id="IPR000089">
    <property type="entry name" value="Biotin_lipoyl"/>
</dbReference>
<dbReference type="HOGENOM" id="CLU_1019591_0_0_1"/>
<dbReference type="InParanoid" id="A8NH08"/>